<gene>
    <name evidence="5" type="ORF">TTHERM_00600480</name>
</gene>
<dbReference type="OMA" id="NQIKWCR"/>
<dbReference type="HOGENOM" id="CLU_021713_3_3_1"/>
<comment type="similarity">
    <text evidence="1 4">Belongs to the phosphatase 2A regulatory subunit B family.</text>
</comment>
<reference evidence="6" key="1">
    <citation type="journal article" date="2006" name="PLoS Biol.">
        <title>Macronuclear genome sequence of the ciliate Tetrahymena thermophila, a model eukaryote.</title>
        <authorList>
            <person name="Eisen J.A."/>
            <person name="Coyne R.S."/>
            <person name="Wu M."/>
            <person name="Wu D."/>
            <person name="Thiagarajan M."/>
            <person name="Wortman J.R."/>
            <person name="Badger J.H."/>
            <person name="Ren Q."/>
            <person name="Amedeo P."/>
            <person name="Jones K.M."/>
            <person name="Tallon L.J."/>
            <person name="Delcher A.L."/>
            <person name="Salzberg S.L."/>
            <person name="Silva J.C."/>
            <person name="Haas B.J."/>
            <person name="Majoros W.H."/>
            <person name="Farzad M."/>
            <person name="Carlton J.M."/>
            <person name="Smith R.K. Jr."/>
            <person name="Garg J."/>
            <person name="Pearlman R.E."/>
            <person name="Karrer K.M."/>
            <person name="Sun L."/>
            <person name="Manning G."/>
            <person name="Elde N.C."/>
            <person name="Turkewitz A.P."/>
            <person name="Asai D.J."/>
            <person name="Wilkes D.E."/>
            <person name="Wang Y."/>
            <person name="Cai H."/>
            <person name="Collins K."/>
            <person name="Stewart B.A."/>
            <person name="Lee S.R."/>
            <person name="Wilamowska K."/>
            <person name="Weinberg Z."/>
            <person name="Ruzzo W.L."/>
            <person name="Wloga D."/>
            <person name="Gaertig J."/>
            <person name="Frankel J."/>
            <person name="Tsao C.-C."/>
            <person name="Gorovsky M.A."/>
            <person name="Keeling P.J."/>
            <person name="Waller R.F."/>
            <person name="Patron N.J."/>
            <person name="Cherry J.M."/>
            <person name="Stover N.A."/>
            <person name="Krieger C.J."/>
            <person name="del Toro C."/>
            <person name="Ryder H.F."/>
            <person name="Williamson S.C."/>
            <person name="Barbeau R.A."/>
            <person name="Hamilton E.P."/>
            <person name="Orias E."/>
        </authorList>
    </citation>
    <scope>NUCLEOTIDE SEQUENCE [LARGE SCALE GENOMIC DNA]</scope>
    <source>
        <strain evidence="6">SB210</strain>
    </source>
</reference>
<dbReference type="PRINTS" id="PR00600">
    <property type="entry name" value="PP2APR55"/>
</dbReference>
<dbReference type="STRING" id="312017.I7MG47"/>
<dbReference type="PANTHER" id="PTHR11871">
    <property type="entry name" value="PROTEIN PHOSPHATASE PP2A REGULATORY SUBUNIT B"/>
    <property type="match status" value="1"/>
</dbReference>
<dbReference type="GO" id="GO:0000159">
    <property type="term" value="C:protein phosphatase type 2A complex"/>
    <property type="evidence" value="ECO:0007669"/>
    <property type="project" value="UniProtKB-UniRule"/>
</dbReference>
<dbReference type="SUPFAM" id="SSF50978">
    <property type="entry name" value="WD40 repeat-like"/>
    <property type="match status" value="1"/>
</dbReference>
<proteinExistence type="inferred from homology"/>
<evidence type="ECO:0000313" key="5">
    <source>
        <dbReference type="EMBL" id="EAR84856.2"/>
    </source>
</evidence>
<organism evidence="5 6">
    <name type="scientific">Tetrahymena thermophila (strain SB210)</name>
    <dbReference type="NCBI Taxonomy" id="312017"/>
    <lineage>
        <taxon>Eukaryota</taxon>
        <taxon>Sar</taxon>
        <taxon>Alveolata</taxon>
        <taxon>Ciliophora</taxon>
        <taxon>Intramacronucleata</taxon>
        <taxon>Oligohymenophorea</taxon>
        <taxon>Hymenostomatida</taxon>
        <taxon>Tetrahymenina</taxon>
        <taxon>Tetrahymenidae</taxon>
        <taxon>Tetrahymena</taxon>
    </lineage>
</organism>
<dbReference type="eggNOG" id="KOG1354">
    <property type="taxonomic scope" value="Eukaryota"/>
</dbReference>
<dbReference type="GeneID" id="7839227"/>
<dbReference type="Gene3D" id="2.130.10.10">
    <property type="entry name" value="YVTN repeat-like/Quinoprotein amine dehydrogenase"/>
    <property type="match status" value="1"/>
</dbReference>
<dbReference type="PIRSF" id="PIRSF037309">
    <property type="entry name" value="PP2A_PR55"/>
    <property type="match status" value="1"/>
</dbReference>
<dbReference type="InterPro" id="IPR001680">
    <property type="entry name" value="WD40_rpt"/>
</dbReference>
<keyword evidence="6" id="KW-1185">Reference proteome</keyword>
<dbReference type="KEGG" id="tet:TTHERM_00600480"/>
<dbReference type="InterPro" id="IPR036322">
    <property type="entry name" value="WD40_repeat_dom_sf"/>
</dbReference>
<dbReference type="AlphaFoldDB" id="I7MG47"/>
<dbReference type="Pfam" id="PF00400">
    <property type="entry name" value="WD40"/>
    <property type="match status" value="1"/>
</dbReference>
<dbReference type="GO" id="GO:0019888">
    <property type="term" value="F:protein phosphatase regulator activity"/>
    <property type="evidence" value="ECO:0007669"/>
    <property type="project" value="InterPro"/>
</dbReference>
<dbReference type="Proteomes" id="UP000009168">
    <property type="component" value="Unassembled WGS sequence"/>
</dbReference>
<evidence type="ECO:0000256" key="1">
    <source>
        <dbReference type="ARBA" id="ARBA00008259"/>
    </source>
</evidence>
<evidence type="ECO:0000256" key="4">
    <source>
        <dbReference type="RuleBase" id="RU331113"/>
    </source>
</evidence>
<sequence length="425" mass="48472">MKGSAPKLDWKFLQVFGDKASVEKVSEEDIISAISFDKTGRFLSLGDRAGRLIIFEQCATSKSKRVEFQYLTELQSHTREFDYLKSTDIEEKINQIVWMRNSGKNMYVLTTNDKTVKLWKISEKNIKKVMKGAGKDLNMPKLQTLESGLMPTIRKVYPNLHTYHINAISASQNEEFLLSSDDLRVNLWSIENPNKAFVAVDLKPDNLEELSEVITSSQFHPQHDNMFLYTTSKGVTKVGDMRKSGICDNTAMTFSEKEDPSKKNFFTEIVASISDATFARNGKYIFARDFLSVKVWDVAMQNKPVVTIPIFEPLKSKLCELYENECIFDKFSISSSPDSNFFVTGNFNSTFHVIDRNGDLNNQFELNFNKKTLIKPIPPKYFENLGSNYDFSRKVLKTAYSPVNHTLAISCLNCLYFYNATAPSA</sequence>
<keyword evidence="2 4" id="KW-0853">WD repeat</keyword>
<dbReference type="RefSeq" id="XP_001032519.2">
    <property type="nucleotide sequence ID" value="XM_001032519.3"/>
</dbReference>
<name>I7MG47_TETTS</name>
<dbReference type="InterPro" id="IPR015943">
    <property type="entry name" value="WD40/YVTN_repeat-like_dom_sf"/>
</dbReference>
<dbReference type="InterPro" id="IPR000009">
    <property type="entry name" value="PP2A_PR55"/>
</dbReference>
<dbReference type="EMBL" id="GG662620">
    <property type="protein sequence ID" value="EAR84856.2"/>
    <property type="molecule type" value="Genomic_DNA"/>
</dbReference>
<dbReference type="InParanoid" id="I7MG47"/>
<dbReference type="OrthoDB" id="296073at2759"/>
<evidence type="ECO:0000256" key="3">
    <source>
        <dbReference type="ARBA" id="ARBA00022737"/>
    </source>
</evidence>
<evidence type="ECO:0000313" key="6">
    <source>
        <dbReference type="Proteomes" id="UP000009168"/>
    </source>
</evidence>
<keyword evidence="3 4" id="KW-0677">Repeat</keyword>
<evidence type="ECO:0000256" key="2">
    <source>
        <dbReference type="ARBA" id="ARBA00022574"/>
    </source>
</evidence>
<dbReference type="SMART" id="SM00320">
    <property type="entry name" value="WD40"/>
    <property type="match status" value="4"/>
</dbReference>
<accession>I7MG47</accession>
<protein>
    <recommendedName>
        <fullName evidence="4">Serine/threonine-protein phosphatase 2A 55 kDa regulatory subunit B</fullName>
    </recommendedName>
</protein>